<protein>
    <submittedName>
        <fullName evidence="1">Uncharacterized protein</fullName>
    </submittedName>
</protein>
<gene>
    <name evidence="1" type="ORF">LCGC14_2974150</name>
</gene>
<name>A0A0F8ZG81_9ZZZZ</name>
<sequence length="58" mass="6458">MAEKAETCEQCGRDLPESEICTHCGHDNHRRHLGGPVVKQIRREVEAEKGMTVNDAGK</sequence>
<dbReference type="AlphaFoldDB" id="A0A0F8ZG81"/>
<dbReference type="EMBL" id="LAZR01060558">
    <property type="protein sequence ID" value="KKK65434.1"/>
    <property type="molecule type" value="Genomic_DNA"/>
</dbReference>
<comment type="caution">
    <text evidence="1">The sequence shown here is derived from an EMBL/GenBank/DDBJ whole genome shotgun (WGS) entry which is preliminary data.</text>
</comment>
<organism evidence="1">
    <name type="scientific">marine sediment metagenome</name>
    <dbReference type="NCBI Taxonomy" id="412755"/>
    <lineage>
        <taxon>unclassified sequences</taxon>
        <taxon>metagenomes</taxon>
        <taxon>ecological metagenomes</taxon>
    </lineage>
</organism>
<proteinExistence type="predicted"/>
<evidence type="ECO:0000313" key="1">
    <source>
        <dbReference type="EMBL" id="KKK65434.1"/>
    </source>
</evidence>
<accession>A0A0F8ZG81</accession>
<reference evidence="1" key="1">
    <citation type="journal article" date="2015" name="Nature">
        <title>Complex archaea that bridge the gap between prokaryotes and eukaryotes.</title>
        <authorList>
            <person name="Spang A."/>
            <person name="Saw J.H."/>
            <person name="Jorgensen S.L."/>
            <person name="Zaremba-Niedzwiedzka K."/>
            <person name="Martijn J."/>
            <person name="Lind A.E."/>
            <person name="van Eijk R."/>
            <person name="Schleper C."/>
            <person name="Guy L."/>
            <person name="Ettema T.J."/>
        </authorList>
    </citation>
    <scope>NUCLEOTIDE SEQUENCE</scope>
</reference>